<dbReference type="STRING" id="94208.A0A2S4L7M5"/>
<evidence type="ECO:0000313" key="4">
    <source>
        <dbReference type="EMBL" id="POR38429.1"/>
    </source>
</evidence>
<feature type="region of interest" description="Disordered" evidence="1">
    <location>
        <begin position="200"/>
        <end position="223"/>
    </location>
</feature>
<dbReference type="PROSITE" id="PS50006">
    <property type="entry name" value="FHA_DOMAIN"/>
    <property type="match status" value="1"/>
</dbReference>
<dbReference type="InterPro" id="IPR051176">
    <property type="entry name" value="Cent_Immune-Sig_Mod"/>
</dbReference>
<dbReference type="PANTHER" id="PTHR15715">
    <property type="entry name" value="CENTROSOMAL PROTEIN OF 170 KDA"/>
    <property type="match status" value="1"/>
</dbReference>
<dbReference type="OrthoDB" id="4096268at2759"/>
<dbReference type="PANTHER" id="PTHR15715:SF37">
    <property type="entry name" value="LD47843P"/>
    <property type="match status" value="1"/>
</dbReference>
<keyword evidence="2" id="KW-0812">Transmembrane</keyword>
<dbReference type="SUPFAM" id="SSF49879">
    <property type="entry name" value="SMAD/FHA domain"/>
    <property type="match status" value="1"/>
</dbReference>
<feature type="region of interest" description="Disordered" evidence="1">
    <location>
        <begin position="347"/>
        <end position="396"/>
    </location>
</feature>
<dbReference type="InterPro" id="IPR008984">
    <property type="entry name" value="SMAD_FHA_dom_sf"/>
</dbReference>
<gene>
    <name evidence="4" type="ORF">TPAR_01375</name>
</gene>
<feature type="compositionally biased region" description="Polar residues" evidence="1">
    <location>
        <begin position="368"/>
        <end position="378"/>
    </location>
</feature>
<name>A0A2S4L7M5_9HYPO</name>
<keyword evidence="2" id="KW-1133">Transmembrane helix</keyword>
<organism evidence="4 5">
    <name type="scientific">Tolypocladium paradoxum</name>
    <dbReference type="NCBI Taxonomy" id="94208"/>
    <lineage>
        <taxon>Eukaryota</taxon>
        <taxon>Fungi</taxon>
        <taxon>Dikarya</taxon>
        <taxon>Ascomycota</taxon>
        <taxon>Pezizomycotina</taxon>
        <taxon>Sordariomycetes</taxon>
        <taxon>Hypocreomycetidae</taxon>
        <taxon>Hypocreales</taxon>
        <taxon>Ophiocordycipitaceae</taxon>
        <taxon>Tolypocladium</taxon>
    </lineage>
</organism>
<evidence type="ECO:0000256" key="2">
    <source>
        <dbReference type="SAM" id="Phobius"/>
    </source>
</evidence>
<feature type="domain" description="FHA" evidence="3">
    <location>
        <begin position="39"/>
        <end position="99"/>
    </location>
</feature>
<evidence type="ECO:0000256" key="1">
    <source>
        <dbReference type="SAM" id="MobiDB-lite"/>
    </source>
</evidence>
<accession>A0A2S4L7M5</accession>
<dbReference type="Pfam" id="PF00498">
    <property type="entry name" value="FHA"/>
    <property type="match status" value="1"/>
</dbReference>
<dbReference type="Gene3D" id="2.60.200.20">
    <property type="match status" value="1"/>
</dbReference>
<feature type="region of interest" description="Disordered" evidence="1">
    <location>
        <begin position="283"/>
        <end position="335"/>
    </location>
</feature>
<dbReference type="AlphaFoldDB" id="A0A2S4L7M5"/>
<dbReference type="SMART" id="SM00240">
    <property type="entry name" value="FHA"/>
    <property type="match status" value="1"/>
</dbReference>
<evidence type="ECO:0000313" key="5">
    <source>
        <dbReference type="Proteomes" id="UP000237481"/>
    </source>
</evidence>
<comment type="caution">
    <text evidence="4">The sequence shown here is derived from an EMBL/GenBank/DDBJ whole genome shotgun (WGS) entry which is preliminary data.</text>
</comment>
<dbReference type="Proteomes" id="UP000237481">
    <property type="component" value="Unassembled WGS sequence"/>
</dbReference>
<feature type="region of interest" description="Disordered" evidence="1">
    <location>
        <begin position="431"/>
        <end position="487"/>
    </location>
</feature>
<feature type="compositionally biased region" description="Acidic residues" evidence="1">
    <location>
        <begin position="283"/>
        <end position="292"/>
    </location>
</feature>
<proteinExistence type="predicted"/>
<sequence>MSTVRYTDEVQVVLDSLGPPSGPGLKERRLLLSKDHFCVPIGRTSKRIQDMAPARENAWIDSAVMSREHAELYFESEQKKVFIKDKGSLHGTFHNGVRLAQDKAQLLTQGDILKFGVAVERNAQDFPPCIMKVTLNYGTETRPEANPLVFRVPDDSDMEDDASDEDMSIQNSTRVLRENGIRPAQPAETSKVVAIDLTSDEENEAESNMSPMTPAGRPSFGRTLSTEGRAKVDEAVDDWEDYDSSAQSPVPFPLPSLPLESSVTGLADPSDIEQISAFNGDMDFESDDDFGFDQDAPSPAGSLPSPACDCDDAAPERTVSLPSIELESPTTEAKQSAVVFCDSTNTLKPIVDGEQPSAPSRPDRLPSIDSSRGIQSGRVQLPPIDTMGAAASIAPQQSSQQSLAEMLGAKTGKFEFFSARAFNKLRAGNALREPATQPKPAVRRQSSHFLDPIRDDARMDDPNNDCDGRHQGRREHGSSVFTLNESPVYPADAPTSALLASGAKFLNSPLQEPDKEHLVLTPPQLDETSAYQFELSKQAAEVDAAASKRTHVAINDLVDVYPVGQAPEDGQPSNKRKAADISNLTAEEECAPAEAADGPASKMPDSVLARPEATAVAPAVDESEANRPTKRIRRVAEVFGYVALGGVAVMSALIASAPTL</sequence>
<feature type="compositionally biased region" description="Basic and acidic residues" evidence="1">
    <location>
        <begin position="451"/>
        <end position="477"/>
    </location>
</feature>
<dbReference type="InterPro" id="IPR000253">
    <property type="entry name" value="FHA_dom"/>
</dbReference>
<feature type="compositionally biased region" description="Low complexity" evidence="1">
    <location>
        <begin position="296"/>
        <end position="307"/>
    </location>
</feature>
<keyword evidence="2" id="KW-0472">Membrane</keyword>
<protein>
    <recommendedName>
        <fullName evidence="3">FHA domain-containing protein</fullName>
    </recommendedName>
</protein>
<keyword evidence="5" id="KW-1185">Reference proteome</keyword>
<dbReference type="EMBL" id="PKSG01000139">
    <property type="protein sequence ID" value="POR38429.1"/>
    <property type="molecule type" value="Genomic_DNA"/>
</dbReference>
<feature type="transmembrane region" description="Helical" evidence="2">
    <location>
        <begin position="638"/>
        <end position="657"/>
    </location>
</feature>
<dbReference type="GO" id="GO:0005737">
    <property type="term" value="C:cytoplasm"/>
    <property type="evidence" value="ECO:0007669"/>
    <property type="project" value="TreeGrafter"/>
</dbReference>
<evidence type="ECO:0000259" key="3">
    <source>
        <dbReference type="PROSITE" id="PS50006"/>
    </source>
</evidence>
<reference evidence="4 5" key="1">
    <citation type="submission" date="2018-01" db="EMBL/GenBank/DDBJ databases">
        <title>Harnessing the power of phylogenomics to disentangle the directionality and signatures of interkingdom host jumping in the parasitic fungal genus Tolypocladium.</title>
        <authorList>
            <person name="Quandt C.A."/>
            <person name="Patterson W."/>
            <person name="Spatafora J.W."/>
        </authorList>
    </citation>
    <scope>NUCLEOTIDE SEQUENCE [LARGE SCALE GENOMIC DNA]</scope>
    <source>
        <strain evidence="4 5">NRBC 100945</strain>
    </source>
</reference>